<keyword evidence="3 5" id="KW-1133">Transmembrane helix</keyword>
<sequence length="132" mass="14946">MAWTREKLTLLLLVLQVVFLVLFGVLVEYDPSADARKKSGGGENLAGFGNQVDLYYPMFQDVHVMMFIGIGFLLTFLKKYGYGSVGFNFLIGTFVLEWATLMRGFLELAVKGEDKIHVNIKTWVSKLRSRVT</sequence>
<dbReference type="GO" id="GO:0008519">
    <property type="term" value="F:ammonium channel activity"/>
    <property type="evidence" value="ECO:0007669"/>
    <property type="project" value="InterPro"/>
</dbReference>
<gene>
    <name evidence="8" type="primary">LOC110988337</name>
</gene>
<organism evidence="7 8">
    <name type="scientific">Acanthaster planci</name>
    <name type="common">Crown-of-thorns starfish</name>
    <dbReference type="NCBI Taxonomy" id="133434"/>
    <lineage>
        <taxon>Eukaryota</taxon>
        <taxon>Metazoa</taxon>
        <taxon>Echinodermata</taxon>
        <taxon>Eleutherozoa</taxon>
        <taxon>Asterozoa</taxon>
        <taxon>Asteroidea</taxon>
        <taxon>Valvatacea</taxon>
        <taxon>Valvatida</taxon>
        <taxon>Acanthasteridae</taxon>
        <taxon>Acanthaster</taxon>
    </lineage>
</organism>
<evidence type="ECO:0000256" key="1">
    <source>
        <dbReference type="ARBA" id="ARBA00004141"/>
    </source>
</evidence>
<evidence type="ECO:0000313" key="8">
    <source>
        <dbReference type="RefSeq" id="XP_022107420.1"/>
    </source>
</evidence>
<dbReference type="GeneID" id="110988337"/>
<name>A0A8B7ZRB1_ACAPL</name>
<keyword evidence="2 5" id="KW-0812">Transmembrane</keyword>
<feature type="transmembrane region" description="Helical" evidence="5">
    <location>
        <begin position="59"/>
        <end position="77"/>
    </location>
</feature>
<feature type="transmembrane region" description="Helical" evidence="5">
    <location>
        <begin position="89"/>
        <end position="106"/>
    </location>
</feature>
<dbReference type="RefSeq" id="XP_022107420.1">
    <property type="nucleotide sequence ID" value="XM_022251728.1"/>
</dbReference>
<dbReference type="OMA" id="YNHESDA"/>
<accession>A0A8B7ZRB1</accession>
<proteinExistence type="predicted"/>
<keyword evidence="7" id="KW-1185">Reference proteome</keyword>
<comment type="subcellular location">
    <subcellularLocation>
        <location evidence="1">Membrane</location>
        <topology evidence="1">Multi-pass membrane protein</topology>
    </subcellularLocation>
</comment>
<evidence type="ECO:0000256" key="3">
    <source>
        <dbReference type="ARBA" id="ARBA00022989"/>
    </source>
</evidence>
<dbReference type="Pfam" id="PF00909">
    <property type="entry name" value="Ammonium_transp"/>
    <property type="match status" value="1"/>
</dbReference>
<feature type="domain" description="Ammonium transporter AmtB-like" evidence="6">
    <location>
        <begin position="49"/>
        <end position="105"/>
    </location>
</feature>
<dbReference type="InterPro" id="IPR002229">
    <property type="entry name" value="RhesusRHD"/>
</dbReference>
<dbReference type="InterPro" id="IPR024041">
    <property type="entry name" value="NH4_transpt_AmtB-like_dom"/>
</dbReference>
<dbReference type="KEGG" id="aplc:110988337"/>
<dbReference type="PRINTS" id="PR00342">
    <property type="entry name" value="RHESUSRHD"/>
</dbReference>
<dbReference type="GO" id="GO:0005886">
    <property type="term" value="C:plasma membrane"/>
    <property type="evidence" value="ECO:0007669"/>
    <property type="project" value="InterPro"/>
</dbReference>
<dbReference type="Proteomes" id="UP000694845">
    <property type="component" value="Unplaced"/>
</dbReference>
<dbReference type="AlphaFoldDB" id="A0A8B7ZRB1"/>
<dbReference type="InterPro" id="IPR029020">
    <property type="entry name" value="Ammonium/urea_transptr"/>
</dbReference>
<keyword evidence="4 5" id="KW-0472">Membrane</keyword>
<reference evidence="8" key="1">
    <citation type="submission" date="2025-08" db="UniProtKB">
        <authorList>
            <consortium name="RefSeq"/>
        </authorList>
    </citation>
    <scope>IDENTIFICATION</scope>
</reference>
<evidence type="ECO:0000313" key="7">
    <source>
        <dbReference type="Proteomes" id="UP000694845"/>
    </source>
</evidence>
<evidence type="ECO:0000256" key="2">
    <source>
        <dbReference type="ARBA" id="ARBA00022692"/>
    </source>
</evidence>
<dbReference type="OrthoDB" id="534912at2759"/>
<evidence type="ECO:0000259" key="6">
    <source>
        <dbReference type="Pfam" id="PF00909"/>
    </source>
</evidence>
<dbReference type="Gene3D" id="1.10.3430.10">
    <property type="entry name" value="Ammonium transporter AmtB like domains"/>
    <property type="match status" value="1"/>
</dbReference>
<evidence type="ECO:0000256" key="4">
    <source>
        <dbReference type="ARBA" id="ARBA00023136"/>
    </source>
</evidence>
<evidence type="ECO:0000256" key="5">
    <source>
        <dbReference type="SAM" id="Phobius"/>
    </source>
</evidence>
<protein>
    <submittedName>
        <fullName evidence="8">Ammonium transporter Rh type B-like</fullName>
    </submittedName>
</protein>